<dbReference type="GO" id="GO:0005509">
    <property type="term" value="F:calcium ion binding"/>
    <property type="evidence" value="ECO:0007669"/>
    <property type="project" value="InterPro"/>
</dbReference>
<organism evidence="2">
    <name type="scientific">Gallibacterium anatis</name>
    <dbReference type="NCBI Taxonomy" id="750"/>
    <lineage>
        <taxon>Bacteria</taxon>
        <taxon>Pseudomonadati</taxon>
        <taxon>Pseudomonadota</taxon>
        <taxon>Gammaproteobacteria</taxon>
        <taxon>Pasteurellales</taxon>
        <taxon>Pasteurellaceae</taxon>
        <taxon>Gallibacterium</taxon>
    </lineage>
</organism>
<dbReference type="SUPFAM" id="SSF51120">
    <property type="entry name" value="beta-Roll"/>
    <property type="match status" value="1"/>
</dbReference>
<proteinExistence type="predicted"/>
<accession>A0A930UUC1</accession>
<dbReference type="InterPro" id="IPR011049">
    <property type="entry name" value="Serralysin-like_metalloprot_C"/>
</dbReference>
<gene>
    <name evidence="2" type="ORF">INT80_11315</name>
</gene>
<evidence type="ECO:0000313" key="2">
    <source>
        <dbReference type="EMBL" id="MBF4102881.1"/>
    </source>
</evidence>
<name>A0A930UUC1_9PAST</name>
<dbReference type="AlphaFoldDB" id="A0A930UUC1"/>
<evidence type="ECO:0000256" key="1">
    <source>
        <dbReference type="ARBA" id="ARBA00022837"/>
    </source>
</evidence>
<protein>
    <submittedName>
        <fullName evidence="2">Uncharacterized protein</fullName>
    </submittedName>
</protein>
<reference evidence="2" key="1">
    <citation type="submission" date="2020-11" db="EMBL/GenBank/DDBJ databases">
        <title>Gallibacterium anatis 1637, full genome, WGS.</title>
        <authorList>
            <person name="Laishevtcev A.I."/>
            <person name="Yakimova E.A."/>
            <person name="Petkovich D."/>
            <person name="Stepanova T.V."/>
            <person name="Kalendr R.S."/>
            <person name="Rubalsky E.O."/>
            <person name="Zulkarneev E.R."/>
            <person name="Aleshkin A.V."/>
        </authorList>
    </citation>
    <scope>NUCLEOTIDE SEQUENCE</scope>
    <source>
        <strain evidence="2">1637</strain>
    </source>
</reference>
<dbReference type="Gene3D" id="2.150.10.10">
    <property type="entry name" value="Serralysin-like metalloprotease, C-terminal"/>
    <property type="match status" value="1"/>
</dbReference>
<dbReference type="InterPro" id="IPR001343">
    <property type="entry name" value="Hemolysn_Ca-bd"/>
</dbReference>
<dbReference type="Pfam" id="PF00353">
    <property type="entry name" value="HemolysinCabind"/>
    <property type="match status" value="1"/>
</dbReference>
<keyword evidence="1" id="KW-0106">Calcium</keyword>
<sequence length="55" mass="6268">MYCGRGDDQLEGAAGNDTLYGSPRYDTFNRWRWLDTFVVNKNANTTDTITDFKVG</sequence>
<comment type="caution">
    <text evidence="2">The sequence shown here is derived from an EMBL/GenBank/DDBJ whole genome shotgun (WGS) entry which is preliminary data.</text>
</comment>
<dbReference type="EMBL" id="JADION010000036">
    <property type="protein sequence ID" value="MBF4102881.1"/>
    <property type="molecule type" value="Genomic_DNA"/>
</dbReference>